<evidence type="ECO:0000313" key="2">
    <source>
        <dbReference type="Proteomes" id="UP000814176"/>
    </source>
</evidence>
<keyword evidence="2" id="KW-1185">Reference proteome</keyword>
<name>A0ABQ8KG75_9APHY</name>
<accession>A0ABQ8KG75</accession>
<dbReference type="GeneID" id="71999541"/>
<sequence length="156" mass="16560">MSSRKCSGLRRLRGTMGMVICAGVSGDGVREQGGDEDESDGSNVLLADGEHVRGEVGGAVADVDGDVVGDGNRKRRRDFDVLEDGKQERRHKYYLVLVLVQWNMKSAFSIGTRLGWASRLGIAMEILGSTSCSGAVLTLSVTVDPIAGQPCASVCQ</sequence>
<dbReference type="RefSeq" id="XP_047778798.1">
    <property type="nucleotide sequence ID" value="XM_047918809.1"/>
</dbReference>
<protein>
    <submittedName>
        <fullName evidence="1">Uncharacterized protein</fullName>
    </submittedName>
</protein>
<dbReference type="EMBL" id="JADCUA010000010">
    <property type="protein sequence ID" value="KAH9836560.1"/>
    <property type="molecule type" value="Genomic_DNA"/>
</dbReference>
<evidence type="ECO:0000313" key="1">
    <source>
        <dbReference type="EMBL" id="KAH9836560.1"/>
    </source>
</evidence>
<reference evidence="1 2" key="1">
    <citation type="journal article" date="2021" name="Environ. Microbiol.">
        <title>Gene family expansions and transcriptome signatures uncover fungal adaptations to wood decay.</title>
        <authorList>
            <person name="Hage H."/>
            <person name="Miyauchi S."/>
            <person name="Viragh M."/>
            <person name="Drula E."/>
            <person name="Min B."/>
            <person name="Chaduli D."/>
            <person name="Navarro D."/>
            <person name="Favel A."/>
            <person name="Norest M."/>
            <person name="Lesage-Meessen L."/>
            <person name="Balint B."/>
            <person name="Merenyi Z."/>
            <person name="de Eugenio L."/>
            <person name="Morin E."/>
            <person name="Martinez A.T."/>
            <person name="Baldrian P."/>
            <person name="Stursova M."/>
            <person name="Martinez M.J."/>
            <person name="Novotny C."/>
            <person name="Magnuson J.K."/>
            <person name="Spatafora J.W."/>
            <person name="Maurice S."/>
            <person name="Pangilinan J."/>
            <person name="Andreopoulos W."/>
            <person name="LaButti K."/>
            <person name="Hundley H."/>
            <person name="Na H."/>
            <person name="Kuo A."/>
            <person name="Barry K."/>
            <person name="Lipzen A."/>
            <person name="Henrissat B."/>
            <person name="Riley R."/>
            <person name="Ahrendt S."/>
            <person name="Nagy L.G."/>
            <person name="Grigoriev I.V."/>
            <person name="Martin F."/>
            <person name="Rosso M.N."/>
        </authorList>
    </citation>
    <scope>NUCLEOTIDE SEQUENCE [LARGE SCALE GENOMIC DNA]</scope>
    <source>
        <strain evidence="1 2">CIRM-BRFM 1785</strain>
    </source>
</reference>
<gene>
    <name evidence="1" type="ORF">C8Q71DRAFT_47846</name>
</gene>
<proteinExistence type="predicted"/>
<organism evidence="1 2">
    <name type="scientific">Rhodofomes roseus</name>
    <dbReference type="NCBI Taxonomy" id="34475"/>
    <lineage>
        <taxon>Eukaryota</taxon>
        <taxon>Fungi</taxon>
        <taxon>Dikarya</taxon>
        <taxon>Basidiomycota</taxon>
        <taxon>Agaricomycotina</taxon>
        <taxon>Agaricomycetes</taxon>
        <taxon>Polyporales</taxon>
        <taxon>Rhodofomes</taxon>
    </lineage>
</organism>
<comment type="caution">
    <text evidence="1">The sequence shown here is derived from an EMBL/GenBank/DDBJ whole genome shotgun (WGS) entry which is preliminary data.</text>
</comment>
<dbReference type="Proteomes" id="UP000814176">
    <property type="component" value="Unassembled WGS sequence"/>
</dbReference>